<dbReference type="GO" id="GO:0005634">
    <property type="term" value="C:nucleus"/>
    <property type="evidence" value="ECO:0007669"/>
    <property type="project" value="TreeGrafter"/>
</dbReference>
<dbReference type="AlphaFoldDB" id="A0A7R9KVI1"/>
<dbReference type="GO" id="GO:0051298">
    <property type="term" value="P:centrosome duplication"/>
    <property type="evidence" value="ECO:0007669"/>
    <property type="project" value="TreeGrafter"/>
</dbReference>
<gene>
    <name evidence="2" type="ORF">OSB1V03_LOCUS10623</name>
</gene>
<dbReference type="Pfam" id="PF03399">
    <property type="entry name" value="SAC3_GANP"/>
    <property type="match status" value="1"/>
</dbReference>
<dbReference type="InterPro" id="IPR005062">
    <property type="entry name" value="SAC3/GANP/THP3_conserved"/>
</dbReference>
<sequence length="370" mass="42997">MTAQIRAPIVGTCLDMCPPNELKWREEKGLLHEFEITRESEWVWTFREKTNREKDNDPYGTHTPAVASLIHFFVFVSRFRPKADKRKVVKQFSRSSAGQPMQSAEELRPIKVLVKTCDYLLSKVAVRDSVPWNVVYDYIFDRLRSVRQDMSIQCSDDIQCLTVLEQCIRFHIYSDYYFGAEEVRLYDRHINDTHLRECLQSLLKRYEQLEGTDSANNRPLFESIYLIYNLGSNDALLRYGTLPSRLQRHGLVRKSYRLALNYDKRLYYQCIQTLAAIKPPILALLASTKLPKLFHMAIKTMSFAYHSPNTKFPVSTVSQWLCPFESNAQTAEEYIEKLCQSYGLVVVNGCVGFNKTKFAETPQLVNPLNE</sequence>
<organism evidence="2">
    <name type="scientific">Medioppia subpectinata</name>
    <dbReference type="NCBI Taxonomy" id="1979941"/>
    <lineage>
        <taxon>Eukaryota</taxon>
        <taxon>Metazoa</taxon>
        <taxon>Ecdysozoa</taxon>
        <taxon>Arthropoda</taxon>
        <taxon>Chelicerata</taxon>
        <taxon>Arachnida</taxon>
        <taxon>Acari</taxon>
        <taxon>Acariformes</taxon>
        <taxon>Sarcoptiformes</taxon>
        <taxon>Oribatida</taxon>
        <taxon>Brachypylina</taxon>
        <taxon>Oppioidea</taxon>
        <taxon>Oppiidae</taxon>
        <taxon>Medioppia</taxon>
    </lineage>
</organism>
<dbReference type="EMBL" id="CAJPIZ010007842">
    <property type="protein sequence ID" value="CAG2110640.1"/>
    <property type="molecule type" value="Genomic_DNA"/>
</dbReference>
<feature type="domain" description="SAC3/GANP/THP3 conserved" evidence="1">
    <location>
        <begin position="80"/>
        <end position="346"/>
    </location>
</feature>
<dbReference type="Gene3D" id="1.25.40.990">
    <property type="match status" value="1"/>
</dbReference>
<dbReference type="InterPro" id="IPR045107">
    <property type="entry name" value="SAC3/GANP/THP3"/>
</dbReference>
<dbReference type="GO" id="GO:0005819">
    <property type="term" value="C:spindle"/>
    <property type="evidence" value="ECO:0007669"/>
    <property type="project" value="TreeGrafter"/>
</dbReference>
<dbReference type="GO" id="GO:0051225">
    <property type="term" value="P:spindle assembly"/>
    <property type="evidence" value="ECO:0007669"/>
    <property type="project" value="TreeGrafter"/>
</dbReference>
<dbReference type="GO" id="GO:0005813">
    <property type="term" value="C:centrosome"/>
    <property type="evidence" value="ECO:0007669"/>
    <property type="project" value="TreeGrafter"/>
</dbReference>
<protein>
    <recommendedName>
        <fullName evidence="1">SAC3/GANP/THP3 conserved domain-containing protein</fullName>
    </recommendedName>
</protein>
<name>A0A7R9KVI1_9ACAR</name>
<dbReference type="OrthoDB" id="264795at2759"/>
<proteinExistence type="predicted"/>
<evidence type="ECO:0000313" key="2">
    <source>
        <dbReference type="EMBL" id="CAD7630210.1"/>
    </source>
</evidence>
<dbReference type="PANTHER" id="PTHR12436">
    <property type="entry name" value="80 KDA MCM3-ASSOCIATED PROTEIN"/>
    <property type="match status" value="1"/>
</dbReference>
<evidence type="ECO:0000259" key="1">
    <source>
        <dbReference type="Pfam" id="PF03399"/>
    </source>
</evidence>
<dbReference type="EMBL" id="OC862417">
    <property type="protein sequence ID" value="CAD7630210.1"/>
    <property type="molecule type" value="Genomic_DNA"/>
</dbReference>
<accession>A0A7R9KVI1</accession>
<evidence type="ECO:0000313" key="3">
    <source>
        <dbReference type="Proteomes" id="UP000759131"/>
    </source>
</evidence>
<dbReference type="Proteomes" id="UP000759131">
    <property type="component" value="Unassembled WGS sequence"/>
</dbReference>
<dbReference type="PANTHER" id="PTHR12436:SF38">
    <property type="entry name" value="SAC3 DOMAIN-CONTAINING PROTEIN 1"/>
    <property type="match status" value="1"/>
</dbReference>
<reference evidence="2" key="1">
    <citation type="submission" date="2020-11" db="EMBL/GenBank/DDBJ databases">
        <authorList>
            <person name="Tran Van P."/>
        </authorList>
    </citation>
    <scope>NUCLEOTIDE SEQUENCE</scope>
</reference>
<keyword evidence="3" id="KW-1185">Reference proteome</keyword>